<evidence type="ECO:0000256" key="9">
    <source>
        <dbReference type="ARBA" id="ARBA00023004"/>
    </source>
</evidence>
<evidence type="ECO:0000256" key="6">
    <source>
        <dbReference type="ARBA" id="ARBA00022827"/>
    </source>
</evidence>
<dbReference type="InterPro" id="IPR017938">
    <property type="entry name" value="Riboflavin_synthase-like_b-brl"/>
</dbReference>
<dbReference type="PANTHER" id="PTHR47354">
    <property type="entry name" value="NADH OXIDOREDUCTASE HCR"/>
    <property type="match status" value="1"/>
</dbReference>
<evidence type="ECO:0000256" key="5">
    <source>
        <dbReference type="ARBA" id="ARBA00022723"/>
    </source>
</evidence>
<comment type="caution">
    <text evidence="13">The sequence shown here is derived from an EMBL/GenBank/DDBJ whole genome shotgun (WGS) entry which is preliminary data.</text>
</comment>
<dbReference type="Pfam" id="PF00970">
    <property type="entry name" value="FAD_binding_6"/>
    <property type="match status" value="1"/>
</dbReference>
<dbReference type="EMBL" id="JAAZON010000181">
    <property type="protein sequence ID" value="NMC62379.1"/>
    <property type="molecule type" value="Genomic_DNA"/>
</dbReference>
<evidence type="ECO:0000313" key="13">
    <source>
        <dbReference type="EMBL" id="NMC62379.1"/>
    </source>
</evidence>
<dbReference type="PROSITE" id="PS51384">
    <property type="entry name" value="FAD_FR"/>
    <property type="match status" value="1"/>
</dbReference>
<dbReference type="GO" id="GO:0051537">
    <property type="term" value="F:2 iron, 2 sulfur cluster binding"/>
    <property type="evidence" value="ECO:0007669"/>
    <property type="project" value="UniProtKB-KW"/>
</dbReference>
<keyword evidence="7" id="KW-0249">Electron transport</keyword>
<dbReference type="FunFam" id="2.20.28.10:FF:000001">
    <property type="entry name" value="Rubredoxin"/>
    <property type="match status" value="1"/>
</dbReference>
<sequence>MRKYVCDVCGFVYDPEKGIPEIGIAPGTPFEELPEDFECPICGVGKSSFSASESGSAKPFAQTSATLVDIIQRTPSIKSFRFQVADLLEFKAGQYLKLSLGANEDLSRFLSISNSPTERSFIEVTKRISTSTFSLLLDQAQKGLEVEISYPMGNFIFEGDFKKIALISGGIGITPLRSICRYIVDTNLDTDICLLYANRSREEIAFKNDFDEMQNLYSKLKALYVLDNADESWQGLRGRIDASLIQREIPDYLERCCFVCGPPLMVKAISECLLNDLKVPKNQVRHEDFVGY</sequence>
<dbReference type="PROSITE" id="PS50903">
    <property type="entry name" value="RUBREDOXIN_LIKE"/>
    <property type="match status" value="1"/>
</dbReference>
<dbReference type="InterPro" id="IPR050415">
    <property type="entry name" value="MRET"/>
</dbReference>
<keyword evidence="2" id="KW-0813">Transport</keyword>
<dbReference type="InterPro" id="IPR001709">
    <property type="entry name" value="Flavoprot_Pyr_Nucl_cyt_Rdtase"/>
</dbReference>
<evidence type="ECO:0000256" key="3">
    <source>
        <dbReference type="ARBA" id="ARBA00022630"/>
    </source>
</evidence>
<dbReference type="Pfam" id="PF00301">
    <property type="entry name" value="Rubredoxin"/>
    <property type="match status" value="1"/>
</dbReference>
<comment type="cofactor">
    <cofactor evidence="1">
        <name>FAD</name>
        <dbReference type="ChEBI" id="CHEBI:57692"/>
    </cofactor>
</comment>
<feature type="domain" description="Rubredoxin-like" evidence="11">
    <location>
        <begin position="1"/>
        <end position="52"/>
    </location>
</feature>
<dbReference type="CDD" id="cd00730">
    <property type="entry name" value="rubredoxin"/>
    <property type="match status" value="1"/>
</dbReference>
<keyword evidence="10" id="KW-0411">Iron-sulfur</keyword>
<dbReference type="InterPro" id="IPR001433">
    <property type="entry name" value="OxRdtase_FAD/NAD-bd"/>
</dbReference>
<proteinExistence type="predicted"/>
<dbReference type="InterPro" id="IPR024935">
    <property type="entry name" value="Rubredoxin_dom"/>
</dbReference>
<evidence type="ECO:0000256" key="4">
    <source>
        <dbReference type="ARBA" id="ARBA00022714"/>
    </source>
</evidence>
<dbReference type="PANTHER" id="PTHR47354:SF6">
    <property type="entry name" value="NADH OXIDOREDUCTASE HCR"/>
    <property type="match status" value="1"/>
</dbReference>
<reference evidence="13 14" key="1">
    <citation type="journal article" date="2020" name="Biotechnol. Biofuels">
        <title>New insights from the biogas microbiome by comprehensive genome-resolved metagenomics of nearly 1600 species originating from multiple anaerobic digesters.</title>
        <authorList>
            <person name="Campanaro S."/>
            <person name="Treu L."/>
            <person name="Rodriguez-R L.M."/>
            <person name="Kovalovszki A."/>
            <person name="Ziels R.M."/>
            <person name="Maus I."/>
            <person name="Zhu X."/>
            <person name="Kougias P.G."/>
            <person name="Basile A."/>
            <person name="Luo G."/>
            <person name="Schluter A."/>
            <person name="Konstantinidis K.T."/>
            <person name="Angelidaki I."/>
        </authorList>
    </citation>
    <scope>NUCLEOTIDE SEQUENCE [LARGE SCALE GENOMIC DNA]</scope>
    <source>
        <strain evidence="13">AS27yjCOA_65</strain>
    </source>
</reference>
<dbReference type="PRINTS" id="PR00406">
    <property type="entry name" value="CYTB5RDTASE"/>
</dbReference>
<keyword evidence="6" id="KW-0274">FAD</keyword>
<dbReference type="Proteomes" id="UP000524246">
    <property type="component" value="Unassembled WGS sequence"/>
</dbReference>
<keyword evidence="5" id="KW-0479">Metal-binding</keyword>
<dbReference type="AlphaFoldDB" id="A0A7X9FRB5"/>
<dbReference type="InterPro" id="IPR017927">
    <property type="entry name" value="FAD-bd_FR_type"/>
</dbReference>
<organism evidence="13 14">
    <name type="scientific">SAR324 cluster bacterium</name>
    <dbReference type="NCBI Taxonomy" id="2024889"/>
    <lineage>
        <taxon>Bacteria</taxon>
        <taxon>Deltaproteobacteria</taxon>
        <taxon>SAR324 cluster</taxon>
    </lineage>
</organism>
<dbReference type="Gene3D" id="3.40.50.80">
    <property type="entry name" value="Nucleotide-binding domain of ferredoxin-NADP reductase (FNR) module"/>
    <property type="match status" value="1"/>
</dbReference>
<keyword evidence="13" id="KW-0503">Monooxygenase</keyword>
<dbReference type="SUPFAM" id="SSF57802">
    <property type="entry name" value="Rubredoxin-like"/>
    <property type="match status" value="1"/>
</dbReference>
<gene>
    <name evidence="13" type="ORF">GYA55_04355</name>
</gene>
<dbReference type="PRINTS" id="PR00371">
    <property type="entry name" value="FPNCR"/>
</dbReference>
<dbReference type="InterPro" id="IPR039261">
    <property type="entry name" value="FNR_nucleotide-bd"/>
</dbReference>
<feature type="domain" description="FAD-binding FR-type" evidence="12">
    <location>
        <begin position="60"/>
        <end position="158"/>
    </location>
</feature>
<evidence type="ECO:0000256" key="8">
    <source>
        <dbReference type="ARBA" id="ARBA00023002"/>
    </source>
</evidence>
<dbReference type="PRINTS" id="PR00163">
    <property type="entry name" value="RUBREDOXIN"/>
</dbReference>
<evidence type="ECO:0000313" key="14">
    <source>
        <dbReference type="Proteomes" id="UP000524246"/>
    </source>
</evidence>
<dbReference type="GO" id="GO:0005506">
    <property type="term" value="F:iron ion binding"/>
    <property type="evidence" value="ECO:0007669"/>
    <property type="project" value="InterPro"/>
</dbReference>
<dbReference type="SUPFAM" id="SSF63380">
    <property type="entry name" value="Riboflavin synthase domain-like"/>
    <property type="match status" value="1"/>
</dbReference>
<dbReference type="Gene3D" id="2.20.28.10">
    <property type="match status" value="1"/>
</dbReference>
<keyword evidence="3" id="KW-0285">Flavoprotein</keyword>
<evidence type="ECO:0000256" key="2">
    <source>
        <dbReference type="ARBA" id="ARBA00022448"/>
    </source>
</evidence>
<protein>
    <submittedName>
        <fullName evidence="13">Xylene monooxygenase</fullName>
    </submittedName>
</protein>
<evidence type="ECO:0000256" key="1">
    <source>
        <dbReference type="ARBA" id="ARBA00001974"/>
    </source>
</evidence>
<dbReference type="SUPFAM" id="SSF52343">
    <property type="entry name" value="Ferredoxin reductase-like, C-terminal NADP-linked domain"/>
    <property type="match status" value="1"/>
</dbReference>
<name>A0A7X9FRB5_9DELT</name>
<dbReference type="InterPro" id="IPR008333">
    <property type="entry name" value="Cbr1-like_FAD-bd_dom"/>
</dbReference>
<keyword evidence="8" id="KW-0560">Oxidoreductase</keyword>
<dbReference type="Pfam" id="PF00175">
    <property type="entry name" value="NAD_binding_1"/>
    <property type="match status" value="1"/>
</dbReference>
<accession>A0A7X9FRB5</accession>
<dbReference type="InterPro" id="IPR024934">
    <property type="entry name" value="Rubredoxin-like_dom"/>
</dbReference>
<evidence type="ECO:0000259" key="12">
    <source>
        <dbReference type="PROSITE" id="PS51384"/>
    </source>
</evidence>
<evidence type="ECO:0000256" key="10">
    <source>
        <dbReference type="ARBA" id="ARBA00023014"/>
    </source>
</evidence>
<dbReference type="Gene3D" id="2.40.30.10">
    <property type="entry name" value="Translation factors"/>
    <property type="match status" value="1"/>
</dbReference>
<dbReference type="GO" id="GO:0004497">
    <property type="term" value="F:monooxygenase activity"/>
    <property type="evidence" value="ECO:0007669"/>
    <property type="project" value="UniProtKB-KW"/>
</dbReference>
<evidence type="ECO:0000259" key="11">
    <source>
        <dbReference type="PROSITE" id="PS50903"/>
    </source>
</evidence>
<keyword evidence="4" id="KW-0001">2Fe-2S</keyword>
<evidence type="ECO:0000256" key="7">
    <source>
        <dbReference type="ARBA" id="ARBA00022982"/>
    </source>
</evidence>
<keyword evidence="9" id="KW-0408">Iron</keyword>